<dbReference type="EMBL" id="AJGH01000095">
    <property type="protein sequence ID" value="EIC95188.1"/>
    <property type="molecule type" value="Genomic_DNA"/>
</dbReference>
<reference evidence="1 2" key="1">
    <citation type="submission" date="2012-03" db="EMBL/GenBank/DDBJ databases">
        <authorList>
            <person name="Durkin A.S."/>
            <person name="McCorrison J."/>
            <person name="Torralba M."/>
            <person name="Gillis M."/>
            <person name="Methe B."/>
            <person name="Sutton G."/>
            <person name="Nelson K.E."/>
        </authorList>
    </citation>
    <scope>NUCLEOTIDE SEQUENCE [LARGE SCALE GENOMIC DNA]</scope>
    <source>
        <strain evidence="1 2">F0468</strain>
    </source>
</reference>
<dbReference type="Proteomes" id="UP000005039">
    <property type="component" value="Unassembled WGS sequence"/>
</dbReference>
<proteinExistence type="predicted"/>
<gene>
    <name evidence="1" type="ORF">HMPREF9970_0244</name>
</gene>
<accession>I0R680</accession>
<dbReference type="PATRIC" id="fig|1095750.3.peg.2020"/>
<name>I0R680_9FIRM</name>
<comment type="caution">
    <text evidence="1">The sequence shown here is derived from an EMBL/GenBank/DDBJ whole genome shotgun (WGS) entry which is preliminary data.</text>
</comment>
<protein>
    <submittedName>
        <fullName evidence="1">Uncharacterized protein</fullName>
    </submittedName>
</protein>
<evidence type="ECO:0000313" key="1">
    <source>
        <dbReference type="EMBL" id="EIC95188.1"/>
    </source>
</evidence>
<sequence length="49" mass="5922">MDLNTAQIVKPSDYIKKETVKWLHNNYHYVKNSILTNEQRQKIKDNITF</sequence>
<keyword evidence="2" id="KW-1185">Reference proteome</keyword>
<evidence type="ECO:0000313" key="2">
    <source>
        <dbReference type="Proteomes" id="UP000005039"/>
    </source>
</evidence>
<organism evidence="1 2">
    <name type="scientific">Lachnoanaerobaculum saburreum F0468</name>
    <dbReference type="NCBI Taxonomy" id="1095750"/>
    <lineage>
        <taxon>Bacteria</taxon>
        <taxon>Bacillati</taxon>
        <taxon>Bacillota</taxon>
        <taxon>Clostridia</taxon>
        <taxon>Lachnospirales</taxon>
        <taxon>Lachnospiraceae</taxon>
        <taxon>Lachnoanaerobaculum</taxon>
    </lineage>
</organism>
<dbReference type="AlphaFoldDB" id="I0R680"/>